<comment type="caution">
    <text evidence="3">The sequence shown here is derived from an EMBL/GenBank/DDBJ whole genome shotgun (WGS) entry which is preliminary data.</text>
</comment>
<protein>
    <recommendedName>
        <fullName evidence="2">Band 7 domain-containing protein</fullName>
    </recommendedName>
</protein>
<evidence type="ECO:0000259" key="2">
    <source>
        <dbReference type="SMART" id="SM00244"/>
    </source>
</evidence>
<proteinExistence type="predicted"/>
<feature type="transmembrane region" description="Helical" evidence="1">
    <location>
        <begin position="12"/>
        <end position="36"/>
    </location>
</feature>
<dbReference type="SUPFAM" id="SSF117892">
    <property type="entry name" value="Band 7/SPFH domain"/>
    <property type="match status" value="1"/>
</dbReference>
<keyword evidence="1" id="KW-0472">Membrane</keyword>
<evidence type="ECO:0000256" key="1">
    <source>
        <dbReference type="SAM" id="Phobius"/>
    </source>
</evidence>
<organism evidence="3">
    <name type="scientific">bioreactor metagenome</name>
    <dbReference type="NCBI Taxonomy" id="1076179"/>
    <lineage>
        <taxon>unclassified sequences</taxon>
        <taxon>metagenomes</taxon>
        <taxon>ecological metagenomes</taxon>
    </lineage>
</organism>
<reference evidence="3" key="1">
    <citation type="submission" date="2019-08" db="EMBL/GenBank/DDBJ databases">
        <authorList>
            <person name="Kucharzyk K."/>
            <person name="Murdoch R.W."/>
            <person name="Higgins S."/>
            <person name="Loffler F."/>
        </authorList>
    </citation>
    <scope>NUCLEOTIDE SEQUENCE</scope>
</reference>
<dbReference type="EMBL" id="VSSQ01000492">
    <property type="protein sequence ID" value="MPL96033.1"/>
    <property type="molecule type" value="Genomic_DNA"/>
</dbReference>
<dbReference type="AlphaFoldDB" id="A0A644W0E4"/>
<dbReference type="Pfam" id="PF01145">
    <property type="entry name" value="Band_7"/>
    <property type="match status" value="1"/>
</dbReference>
<name>A0A644W0E4_9ZZZZ</name>
<dbReference type="SMART" id="SM00244">
    <property type="entry name" value="PHB"/>
    <property type="match status" value="1"/>
</dbReference>
<evidence type="ECO:0000313" key="3">
    <source>
        <dbReference type="EMBL" id="MPL96033.1"/>
    </source>
</evidence>
<dbReference type="PANTHER" id="PTHR43446:SF1">
    <property type="entry name" value="BAND 7 DOMAIN-CONTAINING PROTEIN"/>
    <property type="match status" value="1"/>
</dbReference>
<dbReference type="InterPro" id="IPR001107">
    <property type="entry name" value="Band_7"/>
</dbReference>
<dbReference type="Gene3D" id="3.30.479.30">
    <property type="entry name" value="Band 7 domain"/>
    <property type="match status" value="1"/>
</dbReference>
<accession>A0A644W0E4</accession>
<gene>
    <name evidence="3" type="ORF">SDC9_42208</name>
</gene>
<feature type="domain" description="Band 7" evidence="2">
    <location>
        <begin position="65"/>
        <end position="254"/>
    </location>
</feature>
<sequence>MKTKEEVFSGVKLAGIPMLIFNFLFLAGIAGVFSWAVDAGLPTATTTIIMIVLSVLFILNCLFWGGFMQIEPNEARVMIFFGKYEGTVKENGFFWVNPFYTKKKLTLRARNLDADPIKVNDKSGNPIMIGMVVVWRVTDTYKASFDIDNASMTTTIPGTPASDNVNQKMKAYENFVKIQSDAALRNVAGMYAYDHGAGTDDSDLTLRSGGIEINEILENQINERLTIAGIEVLEARINYLAYAPEIAAVMLRRQQADAIIAAREKIVDGAVGMVKMALNKLSEEGIIDLDEDKKAAMVSNLLVVLCSEENAQPVLNTGTLHQ</sequence>
<dbReference type="PANTHER" id="PTHR43446">
    <property type="entry name" value="MEMBRANE PROTEIN-RELATED"/>
    <property type="match status" value="1"/>
</dbReference>
<keyword evidence="1" id="KW-0812">Transmembrane</keyword>
<dbReference type="InterPro" id="IPR036013">
    <property type="entry name" value="Band_7/SPFH_dom_sf"/>
</dbReference>
<keyword evidence="1" id="KW-1133">Transmembrane helix</keyword>
<feature type="transmembrane region" description="Helical" evidence="1">
    <location>
        <begin position="48"/>
        <end position="68"/>
    </location>
</feature>
<dbReference type="CDD" id="cd03402">
    <property type="entry name" value="SPFH_like_u2"/>
    <property type="match status" value="1"/>
</dbReference>